<keyword evidence="1" id="KW-0812">Transmembrane</keyword>
<feature type="transmembrane region" description="Helical" evidence="1">
    <location>
        <begin position="54"/>
        <end position="82"/>
    </location>
</feature>
<gene>
    <name evidence="2" type="ORF">BN1049_01320</name>
</gene>
<sequence length="121" mass="12502">MKFYRRLKQVAVKVSQSLILAGAGVGQGFAQGLPTMDAPSQVGGGGLLATAQGYVYDGAILIGLVLCVVAFMVVASSSVASFKEARERETWGKFAVTAMVGVVLIVAVVWLATVAAPILSQ</sequence>
<protein>
    <submittedName>
        <fullName evidence="2">Integrating conjugative element membrane protein</fullName>
    </submittedName>
</protein>
<dbReference type="NCBIfam" id="TIGR03745">
    <property type="entry name" value="conj_TIGR03745"/>
    <property type="match status" value="1"/>
</dbReference>
<dbReference type="Pfam" id="PF11190">
    <property type="entry name" value="DUF2976"/>
    <property type="match status" value="1"/>
</dbReference>
<feature type="transmembrane region" description="Helical" evidence="1">
    <location>
        <begin position="94"/>
        <end position="119"/>
    </location>
</feature>
<dbReference type="EMBL" id="LM997413">
    <property type="protein sequence ID" value="CEA04035.1"/>
    <property type="molecule type" value="Genomic_DNA"/>
</dbReference>
<dbReference type="EMBL" id="LK391969">
    <property type="protein sequence ID" value="CEF26391.1"/>
    <property type="molecule type" value="Genomic_DNA"/>
</dbReference>
<dbReference type="AlphaFoldDB" id="A0A078MCM4"/>
<proteinExistence type="predicted"/>
<keyword evidence="1" id="KW-1133">Transmembrane helix</keyword>
<dbReference type="InterPro" id="IPR021356">
    <property type="entry name" value="Integr_conj_element_PFL4702"/>
</dbReference>
<name>A0A078MCM4_9PSED</name>
<evidence type="ECO:0000313" key="2">
    <source>
        <dbReference type="EMBL" id="CEA04035.1"/>
    </source>
</evidence>
<dbReference type="PATRIC" id="fig|1461581.3.peg.1298"/>
<accession>A0A078MCM4</accession>
<evidence type="ECO:0000256" key="1">
    <source>
        <dbReference type="SAM" id="Phobius"/>
    </source>
</evidence>
<organism evidence="2">
    <name type="scientific">Pseudomonas saudimassiliensis</name>
    <dbReference type="NCBI Taxonomy" id="1461581"/>
    <lineage>
        <taxon>Bacteria</taxon>
        <taxon>Pseudomonadati</taxon>
        <taxon>Pseudomonadota</taxon>
        <taxon>Gammaproteobacteria</taxon>
        <taxon>Pseudomonadales</taxon>
        <taxon>Pseudomonadaceae</taxon>
        <taxon>Pseudomonas</taxon>
    </lineage>
</organism>
<keyword evidence="1" id="KW-0472">Membrane</keyword>
<dbReference type="OrthoDB" id="5784566at2"/>
<dbReference type="RefSeq" id="WP_044498947.1">
    <property type="nucleotide sequence ID" value="NZ_LK391969.1"/>
</dbReference>
<reference evidence="2" key="1">
    <citation type="submission" date="2014-07" db="EMBL/GenBank/DDBJ databases">
        <authorList>
            <person name="Urmite Genomes Urmite Genomes"/>
        </authorList>
    </citation>
    <scope>NUCLEOTIDE SEQUENCE</scope>
    <source>
        <strain evidence="2">12M76_air</strain>
    </source>
</reference>